<dbReference type="InterPro" id="IPR000847">
    <property type="entry name" value="LysR_HTH_N"/>
</dbReference>
<name>A0ABV3SMM7_9HYPH</name>
<gene>
    <name evidence="6" type="ORF">ABGN05_17700</name>
</gene>
<dbReference type="InterPro" id="IPR036390">
    <property type="entry name" value="WH_DNA-bd_sf"/>
</dbReference>
<sequence>MHAAVLRYFVAVARAGSIRKASDELHVASSAVSRQIQKIEDELGTPLFERLPSGLRLTRAGEIVMRHARDTLHEFEIMRGELGDLKGKKTGRVHIACLDSLAVQFLPERVMALHGLHPAIDFRIRNDNYSQIFGFVADGDVDVGITFDLARPEDIRCVASVAMPLMAMVSRNHPLARSKSVSLQECAQFNLLLQLDNEVMSSRIAIELSALDRTGRTLVATNNQMMLKPLILAGTGVAFFTPLGLLEELRDGSVVALPIAGSRLQELEIGVMVPRKRPLTGATQAVVDYIAVELQKFSDEIHAVLSR</sequence>
<keyword evidence="3" id="KW-0238">DNA-binding</keyword>
<evidence type="ECO:0000256" key="1">
    <source>
        <dbReference type="ARBA" id="ARBA00009437"/>
    </source>
</evidence>
<keyword evidence="4" id="KW-0804">Transcription</keyword>
<dbReference type="RefSeq" id="WP_367955377.1">
    <property type="nucleotide sequence ID" value="NZ_JBDPGJ010000004.1"/>
</dbReference>
<comment type="caution">
    <text evidence="6">The sequence shown here is derived from an EMBL/GenBank/DDBJ whole genome shotgun (WGS) entry which is preliminary data.</text>
</comment>
<keyword evidence="2" id="KW-0805">Transcription regulation</keyword>
<dbReference type="SUPFAM" id="SSF46785">
    <property type="entry name" value="Winged helix' DNA-binding domain"/>
    <property type="match status" value="1"/>
</dbReference>
<dbReference type="EMBL" id="JBDPGJ010000004">
    <property type="protein sequence ID" value="MEX0407498.1"/>
    <property type="molecule type" value="Genomic_DNA"/>
</dbReference>
<dbReference type="Proteomes" id="UP001556692">
    <property type="component" value="Unassembled WGS sequence"/>
</dbReference>
<dbReference type="Pfam" id="PF03466">
    <property type="entry name" value="LysR_substrate"/>
    <property type="match status" value="1"/>
</dbReference>
<evidence type="ECO:0000256" key="2">
    <source>
        <dbReference type="ARBA" id="ARBA00023015"/>
    </source>
</evidence>
<dbReference type="SUPFAM" id="SSF53850">
    <property type="entry name" value="Periplasmic binding protein-like II"/>
    <property type="match status" value="1"/>
</dbReference>
<keyword evidence="7" id="KW-1185">Reference proteome</keyword>
<dbReference type="InterPro" id="IPR005119">
    <property type="entry name" value="LysR_subst-bd"/>
</dbReference>
<evidence type="ECO:0000313" key="6">
    <source>
        <dbReference type="EMBL" id="MEX0407498.1"/>
    </source>
</evidence>
<dbReference type="PROSITE" id="PS50931">
    <property type="entry name" value="HTH_LYSR"/>
    <property type="match status" value="1"/>
</dbReference>
<dbReference type="Gene3D" id="3.40.190.10">
    <property type="entry name" value="Periplasmic binding protein-like II"/>
    <property type="match status" value="2"/>
</dbReference>
<proteinExistence type="inferred from homology"/>
<evidence type="ECO:0000259" key="5">
    <source>
        <dbReference type="PROSITE" id="PS50931"/>
    </source>
</evidence>
<dbReference type="PRINTS" id="PR00039">
    <property type="entry name" value="HTHLYSR"/>
</dbReference>
<dbReference type="InterPro" id="IPR036388">
    <property type="entry name" value="WH-like_DNA-bd_sf"/>
</dbReference>
<evidence type="ECO:0000313" key="7">
    <source>
        <dbReference type="Proteomes" id="UP001556692"/>
    </source>
</evidence>
<dbReference type="Gene3D" id="1.10.10.10">
    <property type="entry name" value="Winged helix-like DNA-binding domain superfamily/Winged helix DNA-binding domain"/>
    <property type="match status" value="1"/>
</dbReference>
<feature type="domain" description="HTH lysR-type" evidence="5">
    <location>
        <begin position="1"/>
        <end position="58"/>
    </location>
</feature>
<protein>
    <submittedName>
        <fullName evidence="6">LysR family transcriptional regulator</fullName>
    </submittedName>
</protein>
<dbReference type="PANTHER" id="PTHR30419:SF2">
    <property type="entry name" value="LYSR FAMILY TRANSCRIPTIONAL REGULATOR"/>
    <property type="match status" value="1"/>
</dbReference>
<accession>A0ABV3SMM7</accession>
<comment type="similarity">
    <text evidence="1">Belongs to the LysR transcriptional regulatory family.</text>
</comment>
<reference evidence="6 7" key="1">
    <citation type="submission" date="2024-05" db="EMBL/GenBank/DDBJ databases">
        <authorList>
            <person name="Jiang F."/>
        </authorList>
    </citation>
    <scope>NUCLEOTIDE SEQUENCE [LARGE SCALE GENOMIC DNA]</scope>
    <source>
        <strain evidence="6 7">LZ166</strain>
    </source>
</reference>
<dbReference type="PANTHER" id="PTHR30419">
    <property type="entry name" value="HTH-TYPE TRANSCRIPTIONAL REGULATOR YBHD"/>
    <property type="match status" value="1"/>
</dbReference>
<evidence type="ECO:0000256" key="4">
    <source>
        <dbReference type="ARBA" id="ARBA00023163"/>
    </source>
</evidence>
<evidence type="ECO:0000256" key="3">
    <source>
        <dbReference type="ARBA" id="ARBA00023125"/>
    </source>
</evidence>
<dbReference type="Pfam" id="PF00126">
    <property type="entry name" value="HTH_1"/>
    <property type="match status" value="1"/>
</dbReference>
<organism evidence="6 7">
    <name type="scientific">Aquibium pacificus</name>
    <dbReference type="NCBI Taxonomy" id="3153579"/>
    <lineage>
        <taxon>Bacteria</taxon>
        <taxon>Pseudomonadati</taxon>
        <taxon>Pseudomonadota</taxon>
        <taxon>Alphaproteobacteria</taxon>
        <taxon>Hyphomicrobiales</taxon>
        <taxon>Phyllobacteriaceae</taxon>
        <taxon>Aquibium</taxon>
    </lineage>
</organism>
<dbReference type="InterPro" id="IPR050950">
    <property type="entry name" value="HTH-type_LysR_regulators"/>
</dbReference>